<gene>
    <name evidence="9" type="primary">lysA</name>
    <name evidence="9" type="ORF">ENO04_06185</name>
</gene>
<dbReference type="Gene3D" id="3.20.20.10">
    <property type="entry name" value="Alanine racemase"/>
    <property type="match status" value="1"/>
</dbReference>
<evidence type="ECO:0000256" key="3">
    <source>
        <dbReference type="ARBA" id="ARBA00022898"/>
    </source>
</evidence>
<evidence type="ECO:0000256" key="4">
    <source>
        <dbReference type="ARBA" id="ARBA00023239"/>
    </source>
</evidence>
<feature type="active site" description="Proton donor" evidence="6">
    <location>
        <position position="338"/>
    </location>
</feature>
<evidence type="ECO:0000259" key="8">
    <source>
        <dbReference type="Pfam" id="PF02784"/>
    </source>
</evidence>
<evidence type="ECO:0000256" key="2">
    <source>
        <dbReference type="ARBA" id="ARBA00022793"/>
    </source>
</evidence>
<evidence type="ECO:0000313" key="9">
    <source>
        <dbReference type="EMBL" id="HDS11180.1"/>
    </source>
</evidence>
<dbReference type="GO" id="GO:0009089">
    <property type="term" value="P:lysine biosynthetic process via diaminopimelate"/>
    <property type="evidence" value="ECO:0007669"/>
    <property type="project" value="UniProtKB-UniRule"/>
</dbReference>
<dbReference type="SUPFAM" id="SSF51419">
    <property type="entry name" value="PLP-binding barrel"/>
    <property type="match status" value="1"/>
</dbReference>
<keyword evidence="7" id="KW-0457">Lysine biosynthesis</keyword>
<feature type="modified residue" description="N6-(pyridoxal phosphate)lysine" evidence="6">
    <location>
        <position position="62"/>
    </location>
</feature>
<keyword evidence="7" id="KW-0028">Amino-acid biosynthesis</keyword>
<evidence type="ECO:0000256" key="6">
    <source>
        <dbReference type="PIRSR" id="PIRSR600183-50"/>
    </source>
</evidence>
<sequence length="409" mass="46483">MCFMNGYASSGTEWIRDVDWKELARDYGTPIYVYSEEFITKRARTLKDLFRELNVDLYYAMKANTNPEILRIIANEGYGLEGVSIYEVKIGLSIVQDNRKIMLTSCCLDDETLLEAIHLGIKINADSWNQLSFLLANNHEDIGVRIDLGFGAGHHAYTTTGGWQSKFGIGIDEFVHFLETESPSGKIRRLHFHLGSGISSPEIYIEALDELWQKILKYRAFAEIDIGGGFSYPYRKEDKEFDFNNLKKNLEAFASNHEKVHGFSPRIILEPGRWIVAGGGVLVAKVTDIKTKSGQTFVTLNTGMQHLIRPALYRSYHEVLFLQKDTDFIKAFIAGNSCENADVMPLERTVPASLKRGDLALVLDVGAYGYVMSSNYNSYPRPREIIIRKNGRIEETISFDKYLLEILRK</sequence>
<dbReference type="Pfam" id="PF02784">
    <property type="entry name" value="Orn_Arg_deC_N"/>
    <property type="match status" value="1"/>
</dbReference>
<dbReference type="InterPro" id="IPR002986">
    <property type="entry name" value="DAP_deCOOHase_LysA"/>
</dbReference>
<dbReference type="CDD" id="cd06828">
    <property type="entry name" value="PLPDE_III_DapDC"/>
    <property type="match status" value="1"/>
</dbReference>
<comment type="caution">
    <text evidence="9">The sequence shown here is derived from an EMBL/GenBank/DDBJ whole genome shotgun (WGS) entry which is preliminary data.</text>
</comment>
<dbReference type="InterPro" id="IPR022644">
    <property type="entry name" value="De-COase2_N"/>
</dbReference>
<dbReference type="InterPro" id="IPR022653">
    <property type="entry name" value="De-COase2_pyr-phos_BS"/>
</dbReference>
<dbReference type="AlphaFoldDB" id="A0A7C1E3F6"/>
<protein>
    <recommendedName>
        <fullName evidence="5 7">Diaminopimelate decarboxylase</fullName>
        <ecNumber evidence="5 7">4.1.1.20</ecNumber>
    </recommendedName>
</protein>
<dbReference type="SUPFAM" id="SSF50621">
    <property type="entry name" value="Alanine racemase C-terminal domain-like"/>
    <property type="match status" value="1"/>
</dbReference>
<evidence type="ECO:0000256" key="5">
    <source>
        <dbReference type="NCBIfam" id="TIGR01048"/>
    </source>
</evidence>
<dbReference type="UniPathway" id="UPA00034">
    <property type="reaction ID" value="UER00027"/>
</dbReference>
<feature type="domain" description="Orn/DAP/Arg decarboxylase 2 N-terminal" evidence="8">
    <location>
        <begin position="39"/>
        <end position="277"/>
    </location>
</feature>
<evidence type="ECO:0000256" key="7">
    <source>
        <dbReference type="RuleBase" id="RU003738"/>
    </source>
</evidence>
<dbReference type="PRINTS" id="PR01181">
    <property type="entry name" value="DAPDCRBXLASE"/>
</dbReference>
<dbReference type="PRINTS" id="PR01179">
    <property type="entry name" value="ODADCRBXLASE"/>
</dbReference>
<name>A0A7C1E3F6_9CREN</name>
<organism evidence="9">
    <name type="scientific">Fervidicoccus fontis</name>
    <dbReference type="NCBI Taxonomy" id="683846"/>
    <lineage>
        <taxon>Archaea</taxon>
        <taxon>Thermoproteota</taxon>
        <taxon>Thermoprotei</taxon>
        <taxon>Fervidicoccales</taxon>
        <taxon>Fervidicoccaceae</taxon>
        <taxon>Fervidicoccus</taxon>
    </lineage>
</organism>
<dbReference type="InterPro" id="IPR029066">
    <property type="entry name" value="PLP-binding_barrel"/>
</dbReference>
<proteinExistence type="predicted"/>
<dbReference type="EC" id="4.1.1.20" evidence="5 7"/>
<accession>A0A7C1E3F6</accession>
<reference evidence="9" key="1">
    <citation type="journal article" date="2020" name="mSystems">
        <title>Genome- and Community-Level Interaction Insights into Carbon Utilization and Element Cycling Functions of Hydrothermarchaeota in Hydrothermal Sediment.</title>
        <authorList>
            <person name="Zhou Z."/>
            <person name="Liu Y."/>
            <person name="Xu W."/>
            <person name="Pan J."/>
            <person name="Luo Z.H."/>
            <person name="Li M."/>
        </authorList>
    </citation>
    <scope>NUCLEOTIDE SEQUENCE [LARGE SCALE GENOMIC DNA]</scope>
    <source>
        <strain evidence="9">SpSt-123</strain>
    </source>
</reference>
<dbReference type="PANTHER" id="PTHR43727:SF2">
    <property type="entry name" value="GROUP IV DECARBOXYLASE"/>
    <property type="match status" value="1"/>
</dbReference>
<dbReference type="InterPro" id="IPR009006">
    <property type="entry name" value="Ala_racemase/Decarboxylase_C"/>
</dbReference>
<dbReference type="NCBIfam" id="TIGR01048">
    <property type="entry name" value="lysA"/>
    <property type="match status" value="1"/>
</dbReference>
<keyword evidence="3 6" id="KW-0663">Pyridoxal phosphate</keyword>
<comment type="catalytic activity">
    <reaction evidence="7">
        <text>meso-2,6-diaminopimelate + H(+) = L-lysine + CO2</text>
        <dbReference type="Rhea" id="RHEA:15101"/>
        <dbReference type="ChEBI" id="CHEBI:15378"/>
        <dbReference type="ChEBI" id="CHEBI:16526"/>
        <dbReference type="ChEBI" id="CHEBI:32551"/>
        <dbReference type="ChEBI" id="CHEBI:57791"/>
        <dbReference type="EC" id="4.1.1.20"/>
    </reaction>
</comment>
<dbReference type="GO" id="GO:0008836">
    <property type="term" value="F:diaminopimelate decarboxylase activity"/>
    <property type="evidence" value="ECO:0007669"/>
    <property type="project" value="UniProtKB-UniRule"/>
</dbReference>
<evidence type="ECO:0000256" key="1">
    <source>
        <dbReference type="ARBA" id="ARBA00001933"/>
    </source>
</evidence>
<comment type="cofactor">
    <cofactor evidence="1 6 7">
        <name>pyridoxal 5'-phosphate</name>
        <dbReference type="ChEBI" id="CHEBI:597326"/>
    </cofactor>
</comment>
<dbReference type="EMBL" id="DSDY01000185">
    <property type="protein sequence ID" value="HDS11180.1"/>
    <property type="molecule type" value="Genomic_DNA"/>
</dbReference>
<keyword evidence="2 7" id="KW-0210">Decarboxylase</keyword>
<dbReference type="Gene3D" id="2.40.37.10">
    <property type="entry name" value="Lyase, Ornithine Decarboxylase, Chain A, domain 1"/>
    <property type="match status" value="1"/>
</dbReference>
<dbReference type="PROSITE" id="PS00878">
    <property type="entry name" value="ODR_DC_2_1"/>
    <property type="match status" value="1"/>
</dbReference>
<dbReference type="InterPro" id="IPR000183">
    <property type="entry name" value="Orn/DAP/Arg_de-COase"/>
</dbReference>
<keyword evidence="4 7" id="KW-0456">Lyase</keyword>
<dbReference type="PANTHER" id="PTHR43727">
    <property type="entry name" value="DIAMINOPIMELATE DECARBOXYLASE"/>
    <property type="match status" value="1"/>
</dbReference>
<comment type="pathway">
    <text evidence="7">Amino-acid biosynthesis; L-lysine biosynthesis via DAP pathway; L-lysine from DL-2,6-diaminopimelate: step 1/1.</text>
</comment>